<dbReference type="RefSeq" id="WP_310458649.1">
    <property type="nucleotide sequence ID" value="NZ_JAVKPH010000027.1"/>
</dbReference>
<dbReference type="EMBL" id="JAVKPH010000027">
    <property type="protein sequence ID" value="MDR5654492.1"/>
    <property type="molecule type" value="Genomic_DNA"/>
</dbReference>
<dbReference type="Proteomes" id="UP001247754">
    <property type="component" value="Unassembled WGS sequence"/>
</dbReference>
<proteinExistence type="predicted"/>
<organism evidence="1 2">
    <name type="scientific">Ruixingdingia sedimenti</name>
    <dbReference type="NCBI Taxonomy" id="3073604"/>
    <lineage>
        <taxon>Bacteria</taxon>
        <taxon>Pseudomonadati</taxon>
        <taxon>Pseudomonadota</taxon>
        <taxon>Alphaproteobacteria</taxon>
        <taxon>Rhodobacterales</taxon>
        <taxon>Paracoccaceae</taxon>
        <taxon>Ruixingdingia</taxon>
    </lineage>
</organism>
<accession>A0ABU1FC64</accession>
<keyword evidence="2" id="KW-1185">Reference proteome</keyword>
<protein>
    <submittedName>
        <fullName evidence="1">Uncharacterized protein</fullName>
    </submittedName>
</protein>
<evidence type="ECO:0000313" key="2">
    <source>
        <dbReference type="Proteomes" id="UP001247754"/>
    </source>
</evidence>
<evidence type="ECO:0000313" key="1">
    <source>
        <dbReference type="EMBL" id="MDR5654492.1"/>
    </source>
</evidence>
<reference evidence="1 2" key="1">
    <citation type="submission" date="2023-09" db="EMBL/GenBank/DDBJ databases">
        <title>Xinfangfangia sedmenti sp. nov., isolated the sedment.</title>
        <authorList>
            <person name="Xu L."/>
        </authorList>
    </citation>
    <scope>NUCLEOTIDE SEQUENCE [LARGE SCALE GENOMIC DNA]</scope>
    <source>
        <strain evidence="1 2">LG-4</strain>
    </source>
</reference>
<gene>
    <name evidence="1" type="ORF">RGD00_17915</name>
</gene>
<name>A0ABU1FC64_9RHOB</name>
<comment type="caution">
    <text evidence="1">The sequence shown here is derived from an EMBL/GenBank/DDBJ whole genome shotgun (WGS) entry which is preliminary data.</text>
</comment>
<sequence>MFGIIPTPDEIAEMRSNARDLADMICAQSRQLGEDDGQGRLFTSYVEELGGPNGPKAAAIMRAMVQAANNHESQGDMPERMYDFLKANYDRMKAEGGPGPRMEDAVELYNRTVKVEG</sequence>